<accession>A0ABP6BMF4</accession>
<dbReference type="EMBL" id="BAAARI010000011">
    <property type="protein sequence ID" value="GAA2577814.1"/>
    <property type="molecule type" value="Genomic_DNA"/>
</dbReference>
<dbReference type="Proteomes" id="UP001500274">
    <property type="component" value="Unassembled WGS sequence"/>
</dbReference>
<organism evidence="1 2">
    <name type="scientific">Microbacterium binotii</name>
    <dbReference type="NCBI Taxonomy" id="462710"/>
    <lineage>
        <taxon>Bacteria</taxon>
        <taxon>Bacillati</taxon>
        <taxon>Actinomycetota</taxon>
        <taxon>Actinomycetes</taxon>
        <taxon>Micrococcales</taxon>
        <taxon>Microbacteriaceae</taxon>
        <taxon>Microbacterium</taxon>
    </lineage>
</organism>
<proteinExistence type="predicted"/>
<comment type="caution">
    <text evidence="1">The sequence shown here is derived from an EMBL/GenBank/DDBJ whole genome shotgun (WGS) entry which is preliminary data.</text>
</comment>
<evidence type="ECO:0000313" key="2">
    <source>
        <dbReference type="Proteomes" id="UP001500274"/>
    </source>
</evidence>
<gene>
    <name evidence="1" type="ORF">GCM10009862_16410</name>
</gene>
<evidence type="ECO:0000313" key="1">
    <source>
        <dbReference type="EMBL" id="GAA2577814.1"/>
    </source>
</evidence>
<evidence type="ECO:0008006" key="3">
    <source>
        <dbReference type="Google" id="ProtNLM"/>
    </source>
</evidence>
<sequence>MDTHSTRSLNNHELDGAIERYWVLGRRKAEHPRRAAQRAELGRLLRESFRRGRGERHWARRLNTSPYRIRLAAVGA</sequence>
<protein>
    <recommendedName>
        <fullName evidence="3">Integrase</fullName>
    </recommendedName>
</protein>
<name>A0ABP6BMF4_9MICO</name>
<reference evidence="2" key="1">
    <citation type="journal article" date="2019" name="Int. J. Syst. Evol. Microbiol.">
        <title>The Global Catalogue of Microorganisms (GCM) 10K type strain sequencing project: providing services to taxonomists for standard genome sequencing and annotation.</title>
        <authorList>
            <consortium name="The Broad Institute Genomics Platform"/>
            <consortium name="The Broad Institute Genome Sequencing Center for Infectious Disease"/>
            <person name="Wu L."/>
            <person name="Ma J."/>
        </authorList>
    </citation>
    <scope>NUCLEOTIDE SEQUENCE [LARGE SCALE GENOMIC DNA]</scope>
    <source>
        <strain evidence="2">JCM 16365</strain>
    </source>
</reference>
<keyword evidence="2" id="KW-1185">Reference proteome</keyword>
<dbReference type="RefSeq" id="WP_344228481.1">
    <property type="nucleotide sequence ID" value="NZ_BAAARI010000011.1"/>
</dbReference>